<accession>K1R2F3</accession>
<feature type="compositionally biased region" description="Polar residues" evidence="1">
    <location>
        <begin position="258"/>
        <end position="277"/>
    </location>
</feature>
<evidence type="ECO:0000256" key="1">
    <source>
        <dbReference type="SAM" id="MobiDB-lite"/>
    </source>
</evidence>
<feature type="region of interest" description="Disordered" evidence="1">
    <location>
        <begin position="258"/>
        <end position="291"/>
    </location>
</feature>
<proteinExistence type="predicted"/>
<name>K1R2F3_MAGGI</name>
<dbReference type="EMBL" id="JH816287">
    <property type="protein sequence ID" value="EKC39938.1"/>
    <property type="molecule type" value="Genomic_DNA"/>
</dbReference>
<organism evidence="2">
    <name type="scientific">Magallana gigas</name>
    <name type="common">Pacific oyster</name>
    <name type="synonym">Crassostrea gigas</name>
    <dbReference type="NCBI Taxonomy" id="29159"/>
    <lineage>
        <taxon>Eukaryota</taxon>
        <taxon>Metazoa</taxon>
        <taxon>Spiralia</taxon>
        <taxon>Lophotrochozoa</taxon>
        <taxon>Mollusca</taxon>
        <taxon>Bivalvia</taxon>
        <taxon>Autobranchia</taxon>
        <taxon>Pteriomorphia</taxon>
        <taxon>Ostreida</taxon>
        <taxon>Ostreoidea</taxon>
        <taxon>Ostreidae</taxon>
        <taxon>Magallana</taxon>
    </lineage>
</organism>
<evidence type="ECO:0000313" key="2">
    <source>
        <dbReference type="EMBL" id="EKC39938.1"/>
    </source>
</evidence>
<dbReference type="HOGENOM" id="CLU_875084_0_0_1"/>
<reference evidence="2" key="1">
    <citation type="journal article" date="2012" name="Nature">
        <title>The oyster genome reveals stress adaptation and complexity of shell formation.</title>
        <authorList>
            <person name="Zhang G."/>
            <person name="Fang X."/>
            <person name="Guo X."/>
            <person name="Li L."/>
            <person name="Luo R."/>
            <person name="Xu F."/>
            <person name="Yang P."/>
            <person name="Zhang L."/>
            <person name="Wang X."/>
            <person name="Qi H."/>
            <person name="Xiong Z."/>
            <person name="Que H."/>
            <person name="Xie Y."/>
            <person name="Holland P.W."/>
            <person name="Paps J."/>
            <person name="Zhu Y."/>
            <person name="Wu F."/>
            <person name="Chen Y."/>
            <person name="Wang J."/>
            <person name="Peng C."/>
            <person name="Meng J."/>
            <person name="Yang L."/>
            <person name="Liu J."/>
            <person name="Wen B."/>
            <person name="Zhang N."/>
            <person name="Huang Z."/>
            <person name="Zhu Q."/>
            <person name="Feng Y."/>
            <person name="Mount A."/>
            <person name="Hedgecock D."/>
            <person name="Xu Z."/>
            <person name="Liu Y."/>
            <person name="Domazet-Loso T."/>
            <person name="Du Y."/>
            <person name="Sun X."/>
            <person name="Zhang S."/>
            <person name="Liu B."/>
            <person name="Cheng P."/>
            <person name="Jiang X."/>
            <person name="Li J."/>
            <person name="Fan D."/>
            <person name="Wang W."/>
            <person name="Fu W."/>
            <person name="Wang T."/>
            <person name="Wang B."/>
            <person name="Zhang J."/>
            <person name="Peng Z."/>
            <person name="Li Y."/>
            <person name="Li N."/>
            <person name="Wang J."/>
            <person name="Chen M."/>
            <person name="He Y."/>
            <person name="Tan F."/>
            <person name="Song X."/>
            <person name="Zheng Q."/>
            <person name="Huang R."/>
            <person name="Yang H."/>
            <person name="Du X."/>
            <person name="Chen L."/>
            <person name="Yang M."/>
            <person name="Gaffney P.M."/>
            <person name="Wang S."/>
            <person name="Luo L."/>
            <person name="She Z."/>
            <person name="Ming Y."/>
            <person name="Huang W."/>
            <person name="Zhang S."/>
            <person name="Huang B."/>
            <person name="Zhang Y."/>
            <person name="Qu T."/>
            <person name="Ni P."/>
            <person name="Miao G."/>
            <person name="Wang J."/>
            <person name="Wang Q."/>
            <person name="Steinberg C.E."/>
            <person name="Wang H."/>
            <person name="Li N."/>
            <person name="Qian L."/>
            <person name="Zhang G."/>
            <person name="Li Y."/>
            <person name="Yang H."/>
            <person name="Liu X."/>
            <person name="Wang J."/>
            <person name="Yin Y."/>
            <person name="Wang J."/>
        </authorList>
    </citation>
    <scope>NUCLEOTIDE SEQUENCE [LARGE SCALE GENOMIC DNA]</scope>
    <source>
        <strain evidence="2">05x7-T-G4-1.051#20</strain>
    </source>
</reference>
<protein>
    <submittedName>
        <fullName evidence="2">Uncharacterized protein</fullName>
    </submittedName>
</protein>
<dbReference type="InParanoid" id="K1R2F3"/>
<dbReference type="AlphaFoldDB" id="K1R2F3"/>
<sequence length="318" mass="35297">MNTQKRVSFGSKGSMVETWIIEDFPEHHTESEDNFFKNLVNSADIKEPSPKIQESVRICDLDDLVDDIQIKKTSQPSHEKARNNKVTFCDTPNEIASASPAPPSEPASTGTTEIVVLSDSPLGIWPVKRSARIESSVTDRKPVGSDDDKTHFISFVRLNFIHQFTTICHLQKLTDASLGLSLSGKMEEPREGSLESRDNPFKPDGELCKEAEDILKRATIIRDKFILNENREKGASKTSLKDTANGDSPLQAVQEENISQTTVNQSKSSPVSIQPKQNGVEDKKVSPDSVRVDVVDSHAINDVSFKDKKKQKKCCSVM</sequence>
<gene>
    <name evidence="2" type="ORF">CGI_10026945</name>
</gene>
<feature type="compositionally biased region" description="Basic and acidic residues" evidence="1">
    <location>
        <begin position="279"/>
        <end position="291"/>
    </location>
</feature>